<dbReference type="EMBL" id="SPSF01000055">
    <property type="protein sequence ID" value="MPQ64734.1"/>
    <property type="molecule type" value="Genomic_DNA"/>
</dbReference>
<organism evidence="1 2">
    <name type="scientific">Clostridium estertheticum</name>
    <dbReference type="NCBI Taxonomy" id="238834"/>
    <lineage>
        <taxon>Bacteria</taxon>
        <taxon>Bacillati</taxon>
        <taxon>Bacillota</taxon>
        <taxon>Clostridia</taxon>
        <taxon>Eubacteriales</taxon>
        <taxon>Clostridiaceae</taxon>
        <taxon>Clostridium</taxon>
    </lineage>
</organism>
<evidence type="ECO:0000313" key="1">
    <source>
        <dbReference type="EMBL" id="MPQ64734.1"/>
    </source>
</evidence>
<sequence>MLEILHGLLSEGYDINKDIVSSLAPYMTSHINRFGKYSIDKNIEIPELKFDITVI</sequence>
<accession>A0A5N7IV46</accession>
<evidence type="ECO:0000313" key="2">
    <source>
        <dbReference type="Proteomes" id="UP000342249"/>
    </source>
</evidence>
<comment type="caution">
    <text evidence="1">The sequence shown here is derived from an EMBL/GenBank/DDBJ whole genome shotgun (WGS) entry which is preliminary data.</text>
</comment>
<gene>
    <name evidence="1" type="ORF">E4V82_21925</name>
</gene>
<dbReference type="Proteomes" id="UP000342249">
    <property type="component" value="Unassembled WGS sequence"/>
</dbReference>
<name>A0A5N7IV46_9CLOT</name>
<evidence type="ECO:0008006" key="3">
    <source>
        <dbReference type="Google" id="ProtNLM"/>
    </source>
</evidence>
<dbReference type="RefSeq" id="WP_152753887.1">
    <property type="nucleotide sequence ID" value="NZ_SPSE01000054.1"/>
</dbReference>
<dbReference type="AlphaFoldDB" id="A0A5N7IV46"/>
<reference evidence="1 2" key="1">
    <citation type="journal article" date="2019" name="Lett. Appl. Microbiol.">
        <title>A case of 'blown pack' spoilage of vacuum-packaged pork likely associated with Clostridium estertheticum in Canada.</title>
        <authorList>
            <person name="Zhang P."/>
            <person name="Ward P."/>
            <person name="McMullen L.M."/>
            <person name="Yang X."/>
        </authorList>
    </citation>
    <scope>NUCLEOTIDE SEQUENCE [LARGE SCALE GENOMIC DNA]</scope>
    <source>
        <strain evidence="1 2">MA19</strain>
    </source>
</reference>
<proteinExistence type="predicted"/>
<protein>
    <recommendedName>
        <fullName evidence="3">Tn3 transposase DDE domain-containing protein</fullName>
    </recommendedName>
</protein>